<accession>A0A0L0D2Q2</accession>
<gene>
    <name evidence="2" type="ORF">AMSG_11527</name>
</gene>
<dbReference type="Proteomes" id="UP000054408">
    <property type="component" value="Unassembled WGS sequence"/>
</dbReference>
<reference evidence="2 3" key="1">
    <citation type="submission" date="2010-05" db="EMBL/GenBank/DDBJ databases">
        <title>The Genome Sequence of Thecamonas trahens ATCC 50062.</title>
        <authorList>
            <consortium name="The Broad Institute Genome Sequencing Platform"/>
            <person name="Russ C."/>
            <person name="Cuomo C."/>
            <person name="Shea T."/>
            <person name="Young S.K."/>
            <person name="Zeng Q."/>
            <person name="Koehrsen M."/>
            <person name="Haas B."/>
            <person name="Borodovsky M."/>
            <person name="Guigo R."/>
            <person name="Alvarado L."/>
            <person name="Berlin A."/>
            <person name="Bochicchio J."/>
            <person name="Borenstein D."/>
            <person name="Chapman S."/>
            <person name="Chen Z."/>
            <person name="Freedman E."/>
            <person name="Gellesch M."/>
            <person name="Goldberg J."/>
            <person name="Griggs A."/>
            <person name="Gujja S."/>
            <person name="Heilman E."/>
            <person name="Heiman D."/>
            <person name="Hepburn T."/>
            <person name="Howarth C."/>
            <person name="Jen D."/>
            <person name="Larson L."/>
            <person name="Mehta T."/>
            <person name="Park D."/>
            <person name="Pearson M."/>
            <person name="Roberts A."/>
            <person name="Saif S."/>
            <person name="Shenoy N."/>
            <person name="Sisk P."/>
            <person name="Stolte C."/>
            <person name="Sykes S."/>
            <person name="Thomson T."/>
            <person name="Walk T."/>
            <person name="White J."/>
            <person name="Yandava C."/>
            <person name="Burger G."/>
            <person name="Gray M.W."/>
            <person name="Holland P.W.H."/>
            <person name="King N."/>
            <person name="Lang F.B.F."/>
            <person name="Roger A.J."/>
            <person name="Ruiz-Trillo I."/>
            <person name="Lander E."/>
            <person name="Nusbaum C."/>
        </authorList>
    </citation>
    <scope>NUCLEOTIDE SEQUENCE [LARGE SCALE GENOMIC DNA]</scope>
    <source>
        <strain evidence="2 3">ATCC 50062</strain>
    </source>
</reference>
<name>A0A0L0D2Q2_THETB</name>
<organism evidence="2 3">
    <name type="scientific">Thecamonas trahens ATCC 50062</name>
    <dbReference type="NCBI Taxonomy" id="461836"/>
    <lineage>
        <taxon>Eukaryota</taxon>
        <taxon>Apusozoa</taxon>
        <taxon>Apusomonadida</taxon>
        <taxon>Apusomonadidae</taxon>
        <taxon>Thecamonas</taxon>
    </lineage>
</organism>
<evidence type="ECO:0000256" key="1">
    <source>
        <dbReference type="SAM" id="SignalP"/>
    </source>
</evidence>
<feature type="signal peptide" evidence="1">
    <location>
        <begin position="1"/>
        <end position="17"/>
    </location>
</feature>
<evidence type="ECO:0008006" key="4">
    <source>
        <dbReference type="Google" id="ProtNLM"/>
    </source>
</evidence>
<dbReference type="EMBL" id="GL349533">
    <property type="protein sequence ID" value="KNC46465.1"/>
    <property type="molecule type" value="Genomic_DNA"/>
</dbReference>
<proteinExistence type="predicted"/>
<evidence type="ECO:0000313" key="3">
    <source>
        <dbReference type="Proteomes" id="UP000054408"/>
    </source>
</evidence>
<keyword evidence="3" id="KW-1185">Reference proteome</keyword>
<protein>
    <recommendedName>
        <fullName evidence="4">Protein kinase domain-containing protein</fullName>
    </recommendedName>
</protein>
<dbReference type="GeneID" id="25569459"/>
<sequence length="190" mass="19866">MSMSCIAASALVTVVLPADQWTGCSNNGLAVNAGSVVVSGGIDEIVIDGERPDEIDDESATSTPAASRVWRLPSVSLLLRDRRGGGLVALWCEMEAVLEAGGPMALSGYTRVMAKVLLPHVIYARIDCGSLEELPAEAFLLSSGSGLDRVWALSIELALARALAEVHSITGGGHDVVVDHKSGRMVIKSN</sequence>
<evidence type="ECO:0000313" key="2">
    <source>
        <dbReference type="EMBL" id="KNC46465.1"/>
    </source>
</evidence>
<dbReference type="AlphaFoldDB" id="A0A0L0D2Q2"/>
<feature type="chain" id="PRO_5005537142" description="Protein kinase domain-containing protein" evidence="1">
    <location>
        <begin position="18"/>
        <end position="190"/>
    </location>
</feature>
<dbReference type="RefSeq" id="XP_013752609.1">
    <property type="nucleotide sequence ID" value="XM_013897155.1"/>
</dbReference>
<keyword evidence="1" id="KW-0732">Signal</keyword>